<accession>A0A438BT60</accession>
<protein>
    <submittedName>
        <fullName evidence="1">Kelch repeat-containing protein</fullName>
    </submittedName>
</protein>
<organism evidence="1 2">
    <name type="scientific">Vitis vinifera</name>
    <name type="common">Grape</name>
    <dbReference type="NCBI Taxonomy" id="29760"/>
    <lineage>
        <taxon>Eukaryota</taxon>
        <taxon>Viridiplantae</taxon>
        <taxon>Streptophyta</taxon>
        <taxon>Embryophyta</taxon>
        <taxon>Tracheophyta</taxon>
        <taxon>Spermatophyta</taxon>
        <taxon>Magnoliopsida</taxon>
        <taxon>eudicotyledons</taxon>
        <taxon>Gunneridae</taxon>
        <taxon>Pentapetalae</taxon>
        <taxon>rosids</taxon>
        <taxon>Vitales</taxon>
        <taxon>Vitaceae</taxon>
        <taxon>Viteae</taxon>
        <taxon>Vitis</taxon>
    </lineage>
</organism>
<sequence>MSVSFSNFDCQTSIRACVVVDDRLFVIGGQEVILWLNPVHLFSSAHGGMRYMIHLLCSSWGFPFSRLACGLFQVVYEDVYMLDDDEMKWKVLPPMPKPDSHIEFAWVVVNNSIIIVGGTTEKHPVTKRMILVGEVFQFHLDSLIYFLLPITEMVSYWKDALPSKNNTSCFLGWMAVFHIWTAGQRPDNPQPRKVIGDMWRTKLSF</sequence>
<dbReference type="InterPro" id="IPR053256">
    <property type="entry name" value="Kelch_repeat-containing"/>
</dbReference>
<evidence type="ECO:0000313" key="1">
    <source>
        <dbReference type="EMBL" id="RVW14146.1"/>
    </source>
</evidence>
<dbReference type="SUPFAM" id="SSF117281">
    <property type="entry name" value="Kelch motif"/>
    <property type="match status" value="1"/>
</dbReference>
<proteinExistence type="predicted"/>
<dbReference type="AlphaFoldDB" id="A0A438BT60"/>
<dbReference type="PANTHER" id="PTHR46773">
    <property type="match status" value="1"/>
</dbReference>
<dbReference type="Gene3D" id="2.120.10.80">
    <property type="entry name" value="Kelch-type beta propeller"/>
    <property type="match status" value="1"/>
</dbReference>
<evidence type="ECO:0000313" key="2">
    <source>
        <dbReference type="Proteomes" id="UP000288805"/>
    </source>
</evidence>
<dbReference type="PANTHER" id="PTHR46773:SF3">
    <property type="entry name" value="OS08G0128000 PROTEIN"/>
    <property type="match status" value="1"/>
</dbReference>
<dbReference type="InterPro" id="IPR015915">
    <property type="entry name" value="Kelch-typ_b-propeller"/>
</dbReference>
<reference evidence="1 2" key="1">
    <citation type="journal article" date="2018" name="PLoS Genet.">
        <title>Population sequencing reveals clonal diversity and ancestral inbreeding in the grapevine cultivar Chardonnay.</title>
        <authorList>
            <person name="Roach M.J."/>
            <person name="Johnson D.L."/>
            <person name="Bohlmann J."/>
            <person name="van Vuuren H.J."/>
            <person name="Jones S.J."/>
            <person name="Pretorius I.S."/>
            <person name="Schmidt S.A."/>
            <person name="Borneman A.R."/>
        </authorList>
    </citation>
    <scope>NUCLEOTIDE SEQUENCE [LARGE SCALE GENOMIC DNA]</scope>
    <source>
        <strain evidence="2">cv. Chardonnay</strain>
        <tissue evidence="1">Leaf</tissue>
    </source>
</reference>
<dbReference type="Proteomes" id="UP000288805">
    <property type="component" value="Unassembled WGS sequence"/>
</dbReference>
<comment type="caution">
    <text evidence="1">The sequence shown here is derived from an EMBL/GenBank/DDBJ whole genome shotgun (WGS) entry which is preliminary data.</text>
</comment>
<dbReference type="EMBL" id="QGNW01002628">
    <property type="protein sequence ID" value="RVW14146.1"/>
    <property type="molecule type" value="Genomic_DNA"/>
</dbReference>
<name>A0A438BT60_VITVI</name>
<gene>
    <name evidence="1" type="primary">VvCHDh000639_6</name>
    <name evidence="1" type="ORF">CK203_084881</name>
</gene>